<dbReference type="Proteomes" id="UP000094580">
    <property type="component" value="Unassembled WGS sequence"/>
</dbReference>
<dbReference type="Pfam" id="PF11042">
    <property type="entry name" value="DUF2750"/>
    <property type="match status" value="1"/>
</dbReference>
<dbReference type="RefSeq" id="WP_069034337.1">
    <property type="nucleotide sequence ID" value="NZ_MDKC01000032.1"/>
</dbReference>
<dbReference type="EMBL" id="MDKC01000032">
    <property type="protein sequence ID" value="ODG90943.1"/>
    <property type="molecule type" value="Genomic_DNA"/>
</dbReference>
<evidence type="ECO:0000313" key="2">
    <source>
        <dbReference type="Proteomes" id="UP000094580"/>
    </source>
</evidence>
<organism evidence="1 2">
    <name type="scientific">Gottfriedia luciferensis</name>
    <dbReference type="NCBI Taxonomy" id="178774"/>
    <lineage>
        <taxon>Bacteria</taxon>
        <taxon>Bacillati</taxon>
        <taxon>Bacillota</taxon>
        <taxon>Bacilli</taxon>
        <taxon>Bacillales</taxon>
        <taxon>Bacillaceae</taxon>
        <taxon>Gottfriedia</taxon>
    </lineage>
</organism>
<proteinExistence type="predicted"/>
<reference evidence="1 2" key="1">
    <citation type="submission" date="2016-07" db="EMBL/GenBank/DDBJ databases">
        <authorList>
            <person name="Townsley L."/>
            <person name="Shank E.A."/>
        </authorList>
    </citation>
    <scope>NUCLEOTIDE SEQUENCE [LARGE SCALE GENOMIC DNA]</scope>
    <source>
        <strain evidence="1 2">CH01</strain>
    </source>
</reference>
<dbReference type="InterPro" id="IPR021284">
    <property type="entry name" value="DUF2750"/>
</dbReference>
<comment type="caution">
    <text evidence="1">The sequence shown here is derived from an EMBL/GenBank/DDBJ whole genome shotgun (WGS) entry which is preliminary data.</text>
</comment>
<evidence type="ECO:0000313" key="1">
    <source>
        <dbReference type="EMBL" id="ODG90943.1"/>
    </source>
</evidence>
<keyword evidence="2" id="KW-1185">Reference proteome</keyword>
<name>A0ABX2ZMU3_9BACI</name>
<accession>A0ABX2ZMU3</accession>
<evidence type="ECO:0008006" key="3">
    <source>
        <dbReference type="Google" id="ProtNLM"/>
    </source>
</evidence>
<gene>
    <name evidence="1" type="ORF">BED47_07855</name>
</gene>
<protein>
    <recommendedName>
        <fullName evidence="3">DUF2750 domain-containing protein</fullName>
    </recommendedName>
</protein>
<sequence>MSFDLKINSKRRYEKFIERVSKSKLVWGLANEDGWCVCDSNEYEDTTVMPFWSDEAYARQCAIEGWSNYQPTSLPLEAFMNSWLYGMNEDGLLVGVNWNAQLIGLEIEPADLFSQLQQKKA</sequence>